<name>A0A9D2L4D7_9BACT</name>
<reference evidence="1" key="2">
    <citation type="submission" date="2021-04" db="EMBL/GenBank/DDBJ databases">
        <authorList>
            <person name="Gilroy R."/>
        </authorList>
    </citation>
    <scope>NUCLEOTIDE SEQUENCE</scope>
    <source>
        <strain evidence="1">CHK169-11906</strain>
    </source>
</reference>
<evidence type="ECO:0008006" key="3">
    <source>
        <dbReference type="Google" id="ProtNLM"/>
    </source>
</evidence>
<protein>
    <recommendedName>
        <fullName evidence="3">Cell division protein FtsQ</fullName>
    </recommendedName>
</protein>
<evidence type="ECO:0000313" key="2">
    <source>
        <dbReference type="Proteomes" id="UP000824259"/>
    </source>
</evidence>
<dbReference type="Proteomes" id="UP000824259">
    <property type="component" value="Unassembled WGS sequence"/>
</dbReference>
<dbReference type="EMBL" id="DWYR01000013">
    <property type="protein sequence ID" value="HJA99042.1"/>
    <property type="molecule type" value="Genomic_DNA"/>
</dbReference>
<comment type="caution">
    <text evidence="1">The sequence shown here is derived from an EMBL/GenBank/DDBJ whole genome shotgun (WGS) entry which is preliminary data.</text>
</comment>
<evidence type="ECO:0000313" key="1">
    <source>
        <dbReference type="EMBL" id="HJA99042.1"/>
    </source>
</evidence>
<accession>A0A9D2L4D7</accession>
<sequence length="363" mass="42166">MNKYLKYTLLGLLWAAVFVYLLFAGGRVRRHRADQAVERIEVEVVDSTSQKRLVSGATVKEWVARSGIKTIGEKIGKVDLGAIERLVSENGFVSDAHASVSYSGTLDISVTQRTPLMRLLLDGYNSYVTEEGYVFAVPRNSAVYVPVVTGSYRPLFPPAYVGSAEAFTQERIRQSQERIAALEREKYPLYQREIQNDENTRAVRRMFIKKGWFESSEAFSKRVKELRRHKEQLRRKYRYEAQVIQTAIDKITAKQETELAVQKKILKRHEDFLKLANFVKWIEEDDFWQSEIVQIIARTTDSGALEVDLIPRSGAYTIRFGRLDNMEQKFDKLLKFYRKGLSRFGWDRYKTIDVRFEGQVVCW</sequence>
<dbReference type="AlphaFoldDB" id="A0A9D2L4D7"/>
<proteinExistence type="predicted"/>
<organism evidence="1 2">
    <name type="scientific">Candidatus Alistipes avicola</name>
    <dbReference type="NCBI Taxonomy" id="2838432"/>
    <lineage>
        <taxon>Bacteria</taxon>
        <taxon>Pseudomonadati</taxon>
        <taxon>Bacteroidota</taxon>
        <taxon>Bacteroidia</taxon>
        <taxon>Bacteroidales</taxon>
        <taxon>Rikenellaceae</taxon>
        <taxon>Alistipes</taxon>
    </lineage>
</organism>
<reference evidence="1" key="1">
    <citation type="journal article" date="2021" name="PeerJ">
        <title>Extensive microbial diversity within the chicken gut microbiome revealed by metagenomics and culture.</title>
        <authorList>
            <person name="Gilroy R."/>
            <person name="Ravi A."/>
            <person name="Getino M."/>
            <person name="Pursley I."/>
            <person name="Horton D.L."/>
            <person name="Alikhan N.F."/>
            <person name="Baker D."/>
            <person name="Gharbi K."/>
            <person name="Hall N."/>
            <person name="Watson M."/>
            <person name="Adriaenssens E.M."/>
            <person name="Foster-Nyarko E."/>
            <person name="Jarju S."/>
            <person name="Secka A."/>
            <person name="Antonio M."/>
            <person name="Oren A."/>
            <person name="Chaudhuri R.R."/>
            <person name="La Ragione R."/>
            <person name="Hildebrand F."/>
            <person name="Pallen M.J."/>
        </authorList>
    </citation>
    <scope>NUCLEOTIDE SEQUENCE</scope>
    <source>
        <strain evidence="1">CHK169-11906</strain>
    </source>
</reference>
<gene>
    <name evidence="1" type="ORF">H9779_05520</name>
</gene>